<name>A0A1J5PJQ9_9ZZZZ</name>
<keyword evidence="4 5" id="KW-0472">Membrane</keyword>
<evidence type="ECO:0000256" key="1">
    <source>
        <dbReference type="ARBA" id="ARBA00004370"/>
    </source>
</evidence>
<comment type="subcellular location">
    <subcellularLocation>
        <location evidence="1">Membrane</location>
    </subcellularLocation>
</comment>
<dbReference type="AlphaFoldDB" id="A0A1J5PJQ9"/>
<dbReference type="GO" id="GO:0016020">
    <property type="term" value="C:membrane"/>
    <property type="evidence" value="ECO:0007669"/>
    <property type="project" value="UniProtKB-SubCell"/>
</dbReference>
<evidence type="ECO:0000256" key="2">
    <source>
        <dbReference type="ARBA" id="ARBA00022692"/>
    </source>
</evidence>
<proteinExistence type="predicted"/>
<evidence type="ECO:0000313" key="6">
    <source>
        <dbReference type="EMBL" id="OIQ68031.1"/>
    </source>
</evidence>
<dbReference type="Pfam" id="PF05101">
    <property type="entry name" value="VirB3"/>
    <property type="match status" value="1"/>
</dbReference>
<comment type="caution">
    <text evidence="6">The sequence shown here is derived from an EMBL/GenBank/DDBJ whole genome shotgun (WGS) entry which is preliminary data.</text>
</comment>
<organism evidence="6">
    <name type="scientific">mine drainage metagenome</name>
    <dbReference type="NCBI Taxonomy" id="410659"/>
    <lineage>
        <taxon>unclassified sequences</taxon>
        <taxon>metagenomes</taxon>
        <taxon>ecological metagenomes</taxon>
    </lineage>
</organism>
<dbReference type="EMBL" id="MLJW01005546">
    <property type="protein sequence ID" value="OIQ68031.1"/>
    <property type="molecule type" value="Genomic_DNA"/>
</dbReference>
<dbReference type="NCBIfam" id="NF010395">
    <property type="entry name" value="PRK13823.1"/>
    <property type="match status" value="1"/>
</dbReference>
<protein>
    <submittedName>
        <fullName evidence="6">Type IV secretory pathway, VirB3-like protein</fullName>
    </submittedName>
</protein>
<sequence length="100" mass="10925">MDDQDISAPIHGSLNRPLLMLGGERTLVLGLMTLAGVFVFSLAKLWAAGLGVGLWVLGTWALSRAASFDPQLSKTGRRSLAFKRFYSGRATPFGKSREWK</sequence>
<evidence type="ECO:0000256" key="4">
    <source>
        <dbReference type="ARBA" id="ARBA00023136"/>
    </source>
</evidence>
<keyword evidence="3 5" id="KW-1133">Transmembrane helix</keyword>
<evidence type="ECO:0000256" key="3">
    <source>
        <dbReference type="ARBA" id="ARBA00022989"/>
    </source>
</evidence>
<dbReference type="InterPro" id="IPR007792">
    <property type="entry name" value="T4SS_VirB3/TrbD/AvhB"/>
</dbReference>
<reference evidence="6" key="1">
    <citation type="submission" date="2016-10" db="EMBL/GenBank/DDBJ databases">
        <title>Sequence of Gallionella enrichment culture.</title>
        <authorList>
            <person name="Poehlein A."/>
            <person name="Muehling M."/>
            <person name="Daniel R."/>
        </authorList>
    </citation>
    <scope>NUCLEOTIDE SEQUENCE</scope>
</reference>
<accession>A0A1J5PJQ9</accession>
<feature type="transmembrane region" description="Helical" evidence="5">
    <location>
        <begin position="27"/>
        <end position="57"/>
    </location>
</feature>
<gene>
    <name evidence="6" type="ORF">GALL_503800</name>
</gene>
<keyword evidence="2 5" id="KW-0812">Transmembrane</keyword>
<evidence type="ECO:0000256" key="5">
    <source>
        <dbReference type="SAM" id="Phobius"/>
    </source>
</evidence>